<dbReference type="AlphaFoldDB" id="A0A445DQ22"/>
<gene>
    <name evidence="1" type="ORF">Ahy_A03g011222</name>
</gene>
<evidence type="ECO:0000313" key="2">
    <source>
        <dbReference type="Proteomes" id="UP000289738"/>
    </source>
</evidence>
<name>A0A445DQ22_ARAHY</name>
<proteinExistence type="predicted"/>
<keyword evidence="2" id="KW-1185">Reference proteome</keyword>
<sequence>MRLTKSRECGGGSVIVYAEEYDTLTSECWLHKAEKEVRNSRDLYSGMASCLATSWGNL</sequence>
<dbReference type="Proteomes" id="UP000289738">
    <property type="component" value="Chromosome A03"/>
</dbReference>
<reference evidence="1 2" key="1">
    <citation type="submission" date="2019-01" db="EMBL/GenBank/DDBJ databases">
        <title>Sequencing of cultivated peanut Arachis hypogaea provides insights into genome evolution and oil improvement.</title>
        <authorList>
            <person name="Chen X."/>
        </authorList>
    </citation>
    <scope>NUCLEOTIDE SEQUENCE [LARGE SCALE GENOMIC DNA]</scope>
    <source>
        <strain evidence="2">cv. Fuhuasheng</strain>
        <tissue evidence="1">Leaves</tissue>
    </source>
</reference>
<accession>A0A445DQ22</accession>
<evidence type="ECO:0000313" key="1">
    <source>
        <dbReference type="EMBL" id="RYR65278.1"/>
    </source>
</evidence>
<protein>
    <submittedName>
        <fullName evidence="1">Uncharacterized protein</fullName>
    </submittedName>
</protein>
<dbReference type="EMBL" id="SDMP01000003">
    <property type="protein sequence ID" value="RYR65278.1"/>
    <property type="molecule type" value="Genomic_DNA"/>
</dbReference>
<organism evidence="1 2">
    <name type="scientific">Arachis hypogaea</name>
    <name type="common">Peanut</name>
    <dbReference type="NCBI Taxonomy" id="3818"/>
    <lineage>
        <taxon>Eukaryota</taxon>
        <taxon>Viridiplantae</taxon>
        <taxon>Streptophyta</taxon>
        <taxon>Embryophyta</taxon>
        <taxon>Tracheophyta</taxon>
        <taxon>Spermatophyta</taxon>
        <taxon>Magnoliopsida</taxon>
        <taxon>eudicotyledons</taxon>
        <taxon>Gunneridae</taxon>
        <taxon>Pentapetalae</taxon>
        <taxon>rosids</taxon>
        <taxon>fabids</taxon>
        <taxon>Fabales</taxon>
        <taxon>Fabaceae</taxon>
        <taxon>Papilionoideae</taxon>
        <taxon>50 kb inversion clade</taxon>
        <taxon>dalbergioids sensu lato</taxon>
        <taxon>Dalbergieae</taxon>
        <taxon>Pterocarpus clade</taxon>
        <taxon>Arachis</taxon>
    </lineage>
</organism>
<comment type="caution">
    <text evidence="1">The sequence shown here is derived from an EMBL/GenBank/DDBJ whole genome shotgun (WGS) entry which is preliminary data.</text>
</comment>